<comment type="caution">
    <text evidence="2">The sequence shown here is derived from an EMBL/GenBank/DDBJ whole genome shotgun (WGS) entry which is preliminary data.</text>
</comment>
<dbReference type="PANTHER" id="PTHR41252:SF1">
    <property type="entry name" value="BLR2505 PROTEIN"/>
    <property type="match status" value="1"/>
</dbReference>
<gene>
    <name evidence="2" type="ORF">ACI2L5_30055</name>
</gene>
<evidence type="ECO:0000313" key="2">
    <source>
        <dbReference type="EMBL" id="MFK4269153.1"/>
    </source>
</evidence>
<protein>
    <submittedName>
        <fullName evidence="2">Nuclear transport factor 2 family protein</fullName>
    </submittedName>
</protein>
<dbReference type="Gene3D" id="3.10.450.50">
    <property type="match status" value="1"/>
</dbReference>
<dbReference type="SUPFAM" id="SSF54427">
    <property type="entry name" value="NTF2-like"/>
    <property type="match status" value="1"/>
</dbReference>
<dbReference type="Proteomes" id="UP001620295">
    <property type="component" value="Unassembled WGS sequence"/>
</dbReference>
<dbReference type="PANTHER" id="PTHR41252">
    <property type="entry name" value="BLR2505 PROTEIN"/>
    <property type="match status" value="1"/>
</dbReference>
<dbReference type="EMBL" id="JBJDQH010000010">
    <property type="protein sequence ID" value="MFK4269153.1"/>
    <property type="molecule type" value="Genomic_DNA"/>
</dbReference>
<reference evidence="2 3" key="1">
    <citation type="submission" date="2024-11" db="EMBL/GenBank/DDBJ databases">
        <title>The Natural Products Discovery Center: Release of the First 8490 Sequenced Strains for Exploring Actinobacteria Biosynthetic Diversity.</title>
        <authorList>
            <person name="Kalkreuter E."/>
            <person name="Kautsar S.A."/>
            <person name="Yang D."/>
            <person name="Bader C.D."/>
            <person name="Teijaro C.N."/>
            <person name="Fluegel L."/>
            <person name="Davis C.M."/>
            <person name="Simpson J.R."/>
            <person name="Lauterbach L."/>
            <person name="Steele A.D."/>
            <person name="Gui C."/>
            <person name="Meng S."/>
            <person name="Li G."/>
            <person name="Viehrig K."/>
            <person name="Ye F."/>
            <person name="Su P."/>
            <person name="Kiefer A.F."/>
            <person name="Nichols A."/>
            <person name="Cepeda A.J."/>
            <person name="Yan W."/>
            <person name="Fan B."/>
            <person name="Jiang Y."/>
            <person name="Adhikari A."/>
            <person name="Zheng C.-J."/>
            <person name="Schuster L."/>
            <person name="Cowan T.M."/>
            <person name="Smanski M.J."/>
            <person name="Chevrette M.G."/>
            <person name="De Carvalho L.P.S."/>
            <person name="Shen B."/>
        </authorList>
    </citation>
    <scope>NUCLEOTIDE SEQUENCE [LARGE SCALE GENOMIC DNA]</scope>
    <source>
        <strain evidence="2 3">NPDC020863</strain>
    </source>
</reference>
<dbReference type="RefSeq" id="WP_358705909.1">
    <property type="nucleotide sequence ID" value="NZ_JBFACG010000028.1"/>
</dbReference>
<proteinExistence type="predicted"/>
<dbReference type="Pfam" id="PF12680">
    <property type="entry name" value="SnoaL_2"/>
    <property type="match status" value="1"/>
</dbReference>
<feature type="domain" description="SnoaL-like" evidence="1">
    <location>
        <begin position="20"/>
        <end position="130"/>
    </location>
</feature>
<name>A0ABW8LTC2_9ACTN</name>
<dbReference type="InterPro" id="IPR032710">
    <property type="entry name" value="NTF2-like_dom_sf"/>
</dbReference>
<accession>A0ABW8LTC2</accession>
<organism evidence="2 3">
    <name type="scientific">Streptomyces milbemycinicus</name>
    <dbReference type="NCBI Taxonomy" id="476552"/>
    <lineage>
        <taxon>Bacteria</taxon>
        <taxon>Bacillati</taxon>
        <taxon>Actinomycetota</taxon>
        <taxon>Actinomycetes</taxon>
        <taxon>Kitasatosporales</taxon>
        <taxon>Streptomycetaceae</taxon>
        <taxon>Streptomyces</taxon>
    </lineage>
</organism>
<sequence>MAATATAADTTISERTRATVQRFLARMAAGDLQGLGELFAERVDWRIAENPDVPWIRPRATRADAVAHFRELGESLAPDPEGNTIDVIVVEEAEAMVTGTLAGTVRATGKRYRSPFAVRVTVEDGLIVRYCVYEDSRMFAEACTPDA</sequence>
<keyword evidence="3" id="KW-1185">Reference proteome</keyword>
<evidence type="ECO:0000313" key="3">
    <source>
        <dbReference type="Proteomes" id="UP001620295"/>
    </source>
</evidence>
<dbReference type="InterPro" id="IPR037401">
    <property type="entry name" value="SnoaL-like"/>
</dbReference>
<evidence type="ECO:0000259" key="1">
    <source>
        <dbReference type="Pfam" id="PF12680"/>
    </source>
</evidence>